<dbReference type="EMBL" id="BIFR01000001">
    <property type="protein sequence ID" value="GCE13600.1"/>
    <property type="molecule type" value="Genomic_DNA"/>
</dbReference>
<dbReference type="Proteomes" id="UP000287352">
    <property type="component" value="Unassembled WGS sequence"/>
</dbReference>
<dbReference type="GO" id="GO:0005886">
    <property type="term" value="C:plasma membrane"/>
    <property type="evidence" value="ECO:0007669"/>
    <property type="project" value="UniProtKB-SubCell"/>
</dbReference>
<keyword evidence="2" id="KW-1003">Cell membrane</keyword>
<dbReference type="InterPro" id="IPR050250">
    <property type="entry name" value="Macrolide_Exporter_MacB"/>
</dbReference>
<dbReference type="GO" id="GO:0022857">
    <property type="term" value="F:transmembrane transporter activity"/>
    <property type="evidence" value="ECO:0007669"/>
    <property type="project" value="TreeGrafter"/>
</dbReference>
<keyword evidence="10" id="KW-1185">Reference proteome</keyword>
<evidence type="ECO:0000259" key="8">
    <source>
        <dbReference type="Pfam" id="PF02687"/>
    </source>
</evidence>
<feature type="transmembrane region" description="Helical" evidence="7">
    <location>
        <begin position="405"/>
        <end position="428"/>
    </location>
</feature>
<evidence type="ECO:0000313" key="10">
    <source>
        <dbReference type="Proteomes" id="UP000287352"/>
    </source>
</evidence>
<accession>A0A402A371</accession>
<feature type="transmembrane region" description="Helical" evidence="7">
    <location>
        <begin position="645"/>
        <end position="664"/>
    </location>
</feature>
<dbReference type="PANTHER" id="PTHR30572">
    <property type="entry name" value="MEMBRANE COMPONENT OF TRANSPORTER-RELATED"/>
    <property type="match status" value="1"/>
</dbReference>
<dbReference type="OrthoDB" id="135040at2"/>
<gene>
    <name evidence="9" type="ORF">KTT_34590</name>
</gene>
<dbReference type="InterPro" id="IPR003838">
    <property type="entry name" value="ABC3_permease_C"/>
</dbReference>
<dbReference type="PANTHER" id="PTHR30572:SF4">
    <property type="entry name" value="ABC TRANSPORTER PERMEASE YTRF"/>
    <property type="match status" value="1"/>
</dbReference>
<organism evidence="9 10">
    <name type="scientific">Tengunoibacter tsumagoiensis</name>
    <dbReference type="NCBI Taxonomy" id="2014871"/>
    <lineage>
        <taxon>Bacteria</taxon>
        <taxon>Bacillati</taxon>
        <taxon>Chloroflexota</taxon>
        <taxon>Ktedonobacteria</taxon>
        <taxon>Ktedonobacterales</taxon>
        <taxon>Dictyobacteraceae</taxon>
        <taxon>Tengunoibacter</taxon>
    </lineage>
</organism>
<dbReference type="Pfam" id="PF02687">
    <property type="entry name" value="FtsX"/>
    <property type="match status" value="2"/>
</dbReference>
<keyword evidence="5 7" id="KW-0472">Membrane</keyword>
<reference evidence="10" key="1">
    <citation type="submission" date="2018-12" db="EMBL/GenBank/DDBJ databases">
        <title>Tengunoibacter tsumagoiensis gen. nov., sp. nov., Dictyobacter kobayashii sp. nov., D. alpinus sp. nov., and D. joshuensis sp. nov. and description of Dictyobacteraceae fam. nov. within the order Ktedonobacterales isolated from Tengu-no-mugimeshi.</title>
        <authorList>
            <person name="Wang C.M."/>
            <person name="Zheng Y."/>
            <person name="Sakai Y."/>
            <person name="Toyoda A."/>
            <person name="Minakuchi Y."/>
            <person name="Abe K."/>
            <person name="Yokota A."/>
            <person name="Yabe S."/>
        </authorList>
    </citation>
    <scope>NUCLEOTIDE SEQUENCE [LARGE SCALE GENOMIC DNA]</scope>
    <source>
        <strain evidence="10">Uno3</strain>
    </source>
</reference>
<feature type="domain" description="ABC3 transporter permease C-terminal" evidence="8">
    <location>
        <begin position="407"/>
        <end position="529"/>
    </location>
</feature>
<evidence type="ECO:0000256" key="7">
    <source>
        <dbReference type="SAM" id="Phobius"/>
    </source>
</evidence>
<name>A0A402A371_9CHLR</name>
<dbReference type="RefSeq" id="WP_126581112.1">
    <property type="nucleotide sequence ID" value="NZ_BIFR01000001.1"/>
</dbReference>
<keyword evidence="3 7" id="KW-0812">Transmembrane</keyword>
<evidence type="ECO:0000256" key="4">
    <source>
        <dbReference type="ARBA" id="ARBA00022989"/>
    </source>
</evidence>
<feature type="transmembrane region" description="Helical" evidence="7">
    <location>
        <begin position="892"/>
        <end position="918"/>
    </location>
</feature>
<feature type="transmembrane region" description="Helical" evidence="7">
    <location>
        <begin position="1006"/>
        <end position="1031"/>
    </location>
</feature>
<feature type="transmembrane region" description="Helical" evidence="7">
    <location>
        <begin position="585"/>
        <end position="606"/>
    </location>
</feature>
<comment type="similarity">
    <text evidence="6">Belongs to the ABC-4 integral membrane protein family.</text>
</comment>
<evidence type="ECO:0000256" key="2">
    <source>
        <dbReference type="ARBA" id="ARBA00022475"/>
    </source>
</evidence>
<evidence type="ECO:0000256" key="5">
    <source>
        <dbReference type="ARBA" id="ARBA00023136"/>
    </source>
</evidence>
<keyword evidence="4 7" id="KW-1133">Transmembrane helix</keyword>
<feature type="transmembrane region" description="Helical" evidence="7">
    <location>
        <begin position="551"/>
        <end position="573"/>
    </location>
</feature>
<proteinExistence type="inferred from homology"/>
<feature type="transmembrane region" description="Helical" evidence="7">
    <location>
        <begin position="953"/>
        <end position="978"/>
    </location>
</feature>
<evidence type="ECO:0000256" key="6">
    <source>
        <dbReference type="ARBA" id="ARBA00038076"/>
    </source>
</evidence>
<evidence type="ECO:0000313" key="9">
    <source>
        <dbReference type="EMBL" id="GCE13600.1"/>
    </source>
</evidence>
<evidence type="ECO:0000256" key="3">
    <source>
        <dbReference type="ARBA" id="ARBA00022692"/>
    </source>
</evidence>
<feature type="transmembrane region" description="Helical" evidence="7">
    <location>
        <begin position="449"/>
        <end position="482"/>
    </location>
</feature>
<comment type="subcellular location">
    <subcellularLocation>
        <location evidence="1">Cell membrane</location>
        <topology evidence="1">Multi-pass membrane protein</topology>
    </subcellularLocation>
</comment>
<evidence type="ECO:0000256" key="1">
    <source>
        <dbReference type="ARBA" id="ARBA00004651"/>
    </source>
</evidence>
<protein>
    <recommendedName>
        <fullName evidence="8">ABC3 transporter permease C-terminal domain-containing protein</fullName>
    </recommendedName>
</protein>
<feature type="transmembrane region" description="Helical" evidence="7">
    <location>
        <begin position="505"/>
        <end position="525"/>
    </location>
</feature>
<comment type="caution">
    <text evidence="9">The sequence shown here is derived from an EMBL/GenBank/DDBJ whole genome shotgun (WGS) entry which is preliminary data.</text>
</comment>
<dbReference type="AlphaFoldDB" id="A0A402A371"/>
<feature type="transmembrane region" description="Helical" evidence="7">
    <location>
        <begin position="35"/>
        <end position="56"/>
    </location>
</feature>
<feature type="domain" description="ABC3 transporter permease C-terminal" evidence="8">
    <location>
        <begin position="908"/>
        <end position="1036"/>
    </location>
</feature>
<sequence>MTASQSQHPQRRDNISSFLSIVTLAGWQIRQTWRLLIVTALGMMAAVLLVCAVPLYSEVALNAGLRTLLQSDSANATINVHGKVQATGIGPVLNQLSDVAESDLGSQIYTIPDPLSIQIHGYGTTSPGLSLILPDMQEVQTFSQLTPFLNSPRPQMQLLGFPQKHLSSHVKLLAGRLPAQATDAIEIALTPQAAQCLYKTPFHSGFISPAPQCAPALKIGDELTLFAPFDKANSRFLTPDQQTALNNSPNPTNRWKVRLVGLFQPINPHEDYWHGASFDQNAIDPQRSPQLPNLSSALVATESLISTIDAPQPAAKSTNSGTSQLPPTPLPAPAYLASTDVFGDFHFNLNTITTDNLDSLLTNLNTFTTDATNNPVNTIHYDSVNTPADILSTFQTRLALAQIPVGLLLILIAGMALLFIAIATELLVERQTDVIAILRSRGASRWQIFSVFTLQSLLIALCVLFLGPLLAIPLTIILIHFLFLHSDMGALSLITSDPFQTVWGIRWYALGALGASLGVTLFTLYQSTRLDVLALRRETGRQSRPSLWQRFYLDALLGLLALAGYGYTLYILNTGTLNDSATIELLSPLVLISSMLVLLALLLLFLRVIPRLAQGGAHLAARRSGISGMLALANIARTPRQAQRIILLLTLTTALTIFTLIFSASQNQRIYDVVNYQVGADFSGWLPDDNMGLASDINLRFQHIPGVQHSSIGLLDNAQFLGATFQIKAVDTAQFAQTAIWSPRYSQQSLPSLMSQLSSQRAQAQKDHVLPVIVAADTAQALRVSAGSRVSITINQNTIPCQVLTIVQAIPTTNITSGTTRFTGGGILVDYQTYAALLSTPDQPIAPNYVWIRSSPEANQNLIRAALTQLMLPRSLILDRRVFIASQQQDPVILNLVGAMTIGTVAPLFLSLLGSLLISWLNARNRLLGFSLLRALGTSPRQLAGMISWEQGVIYTFMLVLGIIAGFLLSLMVLPSLIQTSIIVNGENGGTSNGLAQHIPLPQLQIIFPASLFFVIGGLILICFTALVLMVRLATHPSLSQTLRLNAD</sequence>